<gene>
    <name evidence="2" type="ORF">KY46_21805</name>
</gene>
<reference evidence="2 3" key="1">
    <citation type="submission" date="2014-12" db="EMBL/GenBank/DDBJ databases">
        <title>Mercury Reductase activity and rhizosphere competence traits in the genome of root associated Photobacterium halotolerans MELD1.</title>
        <authorList>
            <person name="Mathew D.C."/>
            <person name="Huang C.-C."/>
        </authorList>
    </citation>
    <scope>NUCLEOTIDE SEQUENCE [LARGE SCALE GENOMIC DNA]</scope>
    <source>
        <strain evidence="2 3">MELD1</strain>
    </source>
</reference>
<dbReference type="Pfam" id="PF07791">
    <property type="entry name" value="Imm11"/>
    <property type="match status" value="1"/>
</dbReference>
<accession>A0A0F5V6S2</accession>
<dbReference type="Proteomes" id="UP000033633">
    <property type="component" value="Unassembled WGS sequence"/>
</dbReference>
<dbReference type="RefSeq" id="WP_046222642.1">
    <property type="nucleotide sequence ID" value="NZ_JWYV01000047.1"/>
</dbReference>
<dbReference type="PATRIC" id="fig|265726.11.peg.3700"/>
<dbReference type="STRING" id="265726.KY46_21805"/>
<dbReference type="InterPro" id="IPR012433">
    <property type="entry name" value="Imm11"/>
</dbReference>
<sequence>MKYYLLESKFIEDEASFSFVEDFNDIEDKSDLSIKYYKKPPLIKVDQVYKQRRMSDVLKTVDYIAHRRLVDVLIANFATGVQFIPVDVDVDGKMYHDYFYMNIFPSYNLLHLSSSQARNYSDYYNSYDFILNMVFDMNKLNKANVNHDFFRVKEYISEVIINEKIKNIIDENNITGVVASPVEII</sequence>
<keyword evidence="3" id="KW-1185">Reference proteome</keyword>
<dbReference type="OrthoDB" id="5873599at2"/>
<feature type="domain" description="Immunity MXAN-0049 protein" evidence="1">
    <location>
        <begin position="26"/>
        <end position="178"/>
    </location>
</feature>
<proteinExistence type="predicted"/>
<dbReference type="EMBL" id="JWYV01000047">
    <property type="protein sequence ID" value="KKC97828.1"/>
    <property type="molecule type" value="Genomic_DNA"/>
</dbReference>
<evidence type="ECO:0000259" key="1">
    <source>
        <dbReference type="Pfam" id="PF07791"/>
    </source>
</evidence>
<evidence type="ECO:0000313" key="3">
    <source>
        <dbReference type="Proteomes" id="UP000033633"/>
    </source>
</evidence>
<comment type="caution">
    <text evidence="2">The sequence shown here is derived from an EMBL/GenBank/DDBJ whole genome shotgun (WGS) entry which is preliminary data.</text>
</comment>
<evidence type="ECO:0000313" key="2">
    <source>
        <dbReference type="EMBL" id="KKC97828.1"/>
    </source>
</evidence>
<dbReference type="AlphaFoldDB" id="A0A0F5V6S2"/>
<name>A0A0F5V6S2_9GAMM</name>
<protein>
    <recommendedName>
        <fullName evidence="1">Immunity MXAN-0049 protein domain-containing protein</fullName>
    </recommendedName>
</protein>
<organism evidence="2 3">
    <name type="scientific">Photobacterium halotolerans</name>
    <dbReference type="NCBI Taxonomy" id="265726"/>
    <lineage>
        <taxon>Bacteria</taxon>
        <taxon>Pseudomonadati</taxon>
        <taxon>Pseudomonadota</taxon>
        <taxon>Gammaproteobacteria</taxon>
        <taxon>Vibrionales</taxon>
        <taxon>Vibrionaceae</taxon>
        <taxon>Photobacterium</taxon>
    </lineage>
</organism>